<organism evidence="2 3">
    <name type="scientific">Saccharibacter floricola DSM 15669</name>
    <dbReference type="NCBI Taxonomy" id="1123227"/>
    <lineage>
        <taxon>Bacteria</taxon>
        <taxon>Pseudomonadati</taxon>
        <taxon>Pseudomonadota</taxon>
        <taxon>Alphaproteobacteria</taxon>
        <taxon>Acetobacterales</taxon>
        <taxon>Acetobacteraceae</taxon>
        <taxon>Saccharibacter</taxon>
    </lineage>
</organism>
<dbReference type="Proteomes" id="UP001062901">
    <property type="component" value="Unassembled WGS sequence"/>
</dbReference>
<dbReference type="RefSeq" id="WP_018979281.1">
    <property type="nucleotide sequence ID" value="NZ_BAQD01000043.1"/>
</dbReference>
<keyword evidence="3" id="KW-1185">Reference proteome</keyword>
<comment type="caution">
    <text evidence="2">The sequence shown here is derived from an EMBL/GenBank/DDBJ whole genome shotgun (WGS) entry which is preliminary data.</text>
</comment>
<gene>
    <name evidence="2" type="ORF">AA15669_1465</name>
</gene>
<evidence type="ECO:0000256" key="1">
    <source>
        <dbReference type="SAM" id="SignalP"/>
    </source>
</evidence>
<evidence type="ECO:0000313" key="2">
    <source>
        <dbReference type="EMBL" id="GBQ07641.1"/>
    </source>
</evidence>
<evidence type="ECO:0000313" key="3">
    <source>
        <dbReference type="Proteomes" id="UP001062901"/>
    </source>
</evidence>
<reference evidence="2" key="1">
    <citation type="submission" date="2013-04" db="EMBL/GenBank/DDBJ databases">
        <title>The genome sequencing project of 58 acetic acid bacteria.</title>
        <authorList>
            <person name="Okamoto-Kainuma A."/>
            <person name="Ishikawa M."/>
            <person name="Umino S."/>
            <person name="Koizumi Y."/>
            <person name="Shiwa Y."/>
            <person name="Yoshikawa H."/>
            <person name="Matsutani M."/>
            <person name="Matsushita K."/>
        </authorList>
    </citation>
    <scope>NUCLEOTIDE SEQUENCE</scope>
    <source>
        <strain evidence="2">DSM 15669</strain>
    </source>
</reference>
<feature type="signal peptide" evidence="1">
    <location>
        <begin position="1"/>
        <end position="23"/>
    </location>
</feature>
<keyword evidence="1" id="KW-0732">Signal</keyword>
<name>A0ABQ0NZS4_9PROT</name>
<evidence type="ECO:0008006" key="4">
    <source>
        <dbReference type="Google" id="ProtNLM"/>
    </source>
</evidence>
<dbReference type="EMBL" id="BAQD01000043">
    <property type="protein sequence ID" value="GBQ07641.1"/>
    <property type="molecule type" value="Genomic_DNA"/>
</dbReference>
<sequence length="124" mass="13478">MRLAVLPSLLALGLLTSCETPTAASDPYGTWVGKLVTDEGQCPTDELSAFRVRGNSIVFNPGLNSSVLRGSYKEGDQHYHAELVDKGMNNTPYRQVFDGYPVGQGIGGTLQTPRCRAHITLVRR</sequence>
<feature type="chain" id="PRO_5045754558" description="Lipoprotein" evidence="1">
    <location>
        <begin position="24"/>
        <end position="124"/>
    </location>
</feature>
<dbReference type="PROSITE" id="PS51257">
    <property type="entry name" value="PROKAR_LIPOPROTEIN"/>
    <property type="match status" value="1"/>
</dbReference>
<accession>A0ABQ0NZS4</accession>
<protein>
    <recommendedName>
        <fullName evidence="4">Lipoprotein</fullName>
    </recommendedName>
</protein>
<proteinExistence type="predicted"/>